<comment type="subcellular location">
    <subcellularLocation>
        <location evidence="7 8">Cytoplasm</location>
    </subcellularLocation>
</comment>
<comment type="caution">
    <text evidence="9">The sequence shown here is derived from an EMBL/GenBank/DDBJ whole genome shotgun (WGS) entry which is preliminary data.</text>
</comment>
<dbReference type="Pfam" id="PF00762">
    <property type="entry name" value="Ferrochelatase"/>
    <property type="match status" value="1"/>
</dbReference>
<evidence type="ECO:0000313" key="9">
    <source>
        <dbReference type="EMBL" id="MCG5030331.1"/>
    </source>
</evidence>
<dbReference type="PROSITE" id="PS00534">
    <property type="entry name" value="FERROCHELATASE"/>
    <property type="match status" value="1"/>
</dbReference>
<protein>
    <recommendedName>
        <fullName evidence="7 8">Ferrochelatase</fullName>
        <ecNumber evidence="7 8">4.98.1.1</ecNumber>
    </recommendedName>
    <alternativeName>
        <fullName evidence="7">Heme synthase</fullName>
    </alternativeName>
    <alternativeName>
        <fullName evidence="7">Protoheme ferro-lyase</fullName>
    </alternativeName>
</protein>
<keyword evidence="2 7" id="KW-0408">Iron</keyword>
<dbReference type="EMBL" id="JAKNCT010000002">
    <property type="protein sequence ID" value="MCG5030331.1"/>
    <property type="molecule type" value="Genomic_DNA"/>
</dbReference>
<dbReference type="CDD" id="cd00419">
    <property type="entry name" value="Ferrochelatase_C"/>
    <property type="match status" value="1"/>
</dbReference>
<evidence type="ECO:0000313" key="10">
    <source>
        <dbReference type="Proteomes" id="UP001297600"/>
    </source>
</evidence>
<sequence>MRRSDIAVLLINTGTPDNPSAGAVRRYLKDFLKDPRIVEMPRAFWLPILYGVVLPFRPAKSAARYASIWTSEGSPLDVHMKALEAGLQERLGGREPRLLVRRAMCYSTPRLDEQIDRAVRDGVEQMLLLPLFPQYSPQTVGSVMDAAARYCLGRRNPPAVRTVKRFYDRPGWARAVAAQVRALWREKGPLPGPSGRLLLSFHGIPLECVEEKGDSYRRECEESAALIVRELGLADGAWEVSFQSRFGPHEWLRPYTFERLRALGGEGVNRVDVVCPSFATDCLETCEEINIEGRAVFQSGCPGGSFNYVPCINESEEALSFYASLIAEELKGWI</sequence>
<dbReference type="InterPro" id="IPR033659">
    <property type="entry name" value="Ferrochelatase_N"/>
</dbReference>
<comment type="similarity">
    <text evidence="1 7 8">Belongs to the ferrochelatase family.</text>
</comment>
<evidence type="ECO:0000256" key="5">
    <source>
        <dbReference type="ARBA" id="ARBA00023244"/>
    </source>
</evidence>
<evidence type="ECO:0000256" key="2">
    <source>
        <dbReference type="ARBA" id="ARBA00023004"/>
    </source>
</evidence>
<dbReference type="GO" id="GO:0016829">
    <property type="term" value="F:lyase activity"/>
    <property type="evidence" value="ECO:0007669"/>
    <property type="project" value="UniProtKB-KW"/>
</dbReference>
<accession>A0ABS9MNX9</accession>
<keyword evidence="7 8" id="KW-0963">Cytoplasm</keyword>
<dbReference type="InterPro" id="IPR019772">
    <property type="entry name" value="Ferrochelatase_AS"/>
</dbReference>
<gene>
    <name evidence="7 9" type="primary">hemH</name>
    <name evidence="9" type="ORF">MAF45_02535</name>
</gene>
<dbReference type="HAMAP" id="MF_00323">
    <property type="entry name" value="Ferrochelatase"/>
    <property type="match status" value="1"/>
</dbReference>
<comment type="function">
    <text evidence="7 8">Catalyzes the ferrous insertion into protoporphyrin IX.</text>
</comment>
<feature type="binding site" evidence="7">
    <location>
        <position position="284"/>
    </location>
    <ligand>
        <name>Fe(2+)</name>
        <dbReference type="ChEBI" id="CHEBI:29033"/>
    </ligand>
</feature>
<dbReference type="SUPFAM" id="SSF53800">
    <property type="entry name" value="Chelatase"/>
    <property type="match status" value="1"/>
</dbReference>
<dbReference type="CDD" id="cd03411">
    <property type="entry name" value="Ferrochelatase_N"/>
    <property type="match status" value="1"/>
</dbReference>
<evidence type="ECO:0000256" key="4">
    <source>
        <dbReference type="ARBA" id="ARBA00023239"/>
    </source>
</evidence>
<dbReference type="PANTHER" id="PTHR11108:SF1">
    <property type="entry name" value="FERROCHELATASE, MITOCHONDRIAL"/>
    <property type="match status" value="1"/>
</dbReference>
<keyword evidence="5 7" id="KW-0627">Porphyrin biosynthesis</keyword>
<dbReference type="Gene3D" id="3.40.50.1400">
    <property type="match status" value="2"/>
</dbReference>
<dbReference type="EC" id="4.98.1.1" evidence="7 8"/>
<dbReference type="InterPro" id="IPR033644">
    <property type="entry name" value="Ferrochelatase_C"/>
</dbReference>
<evidence type="ECO:0000256" key="1">
    <source>
        <dbReference type="ARBA" id="ARBA00007718"/>
    </source>
</evidence>
<proteinExistence type="inferred from homology"/>
<evidence type="ECO:0000256" key="7">
    <source>
        <dbReference type="HAMAP-Rule" id="MF_00323"/>
    </source>
</evidence>
<organism evidence="9 10">
    <name type="scientific">Mesosutterella porci</name>
    <dbReference type="NCBI Taxonomy" id="2915351"/>
    <lineage>
        <taxon>Bacteria</taxon>
        <taxon>Pseudomonadati</taxon>
        <taxon>Pseudomonadota</taxon>
        <taxon>Betaproteobacteria</taxon>
        <taxon>Burkholderiales</taxon>
        <taxon>Sutterellaceae</taxon>
        <taxon>Mesosutterella</taxon>
    </lineage>
</organism>
<comment type="catalytic activity">
    <reaction evidence="6">
        <text>Fe-coproporphyrin III + 2 H(+) = coproporphyrin III + Fe(2+)</text>
        <dbReference type="Rhea" id="RHEA:49572"/>
        <dbReference type="ChEBI" id="CHEBI:15378"/>
        <dbReference type="ChEBI" id="CHEBI:29033"/>
        <dbReference type="ChEBI" id="CHEBI:68438"/>
        <dbReference type="ChEBI" id="CHEBI:131725"/>
        <dbReference type="EC" id="4.99.1.9"/>
    </reaction>
    <physiologicalReaction direction="right-to-left" evidence="6">
        <dbReference type="Rhea" id="RHEA:49574"/>
    </physiologicalReaction>
</comment>
<name>A0ABS9MNX9_9BURK</name>
<keyword evidence="7" id="KW-0479">Metal-binding</keyword>
<keyword evidence="3 7" id="KW-0350">Heme biosynthesis</keyword>
<dbReference type="RefSeq" id="WP_237977981.1">
    <property type="nucleotide sequence ID" value="NZ_JAKNCT010000002.1"/>
</dbReference>
<reference evidence="9 10" key="1">
    <citation type="submission" date="2022-02" db="EMBL/GenBank/DDBJ databases">
        <title>Mesosutterella porci, a novel member of the family Sutterellaceae from pig feces.</title>
        <authorList>
            <person name="Wylensek D."/>
            <person name="Clavel T."/>
        </authorList>
    </citation>
    <scope>NUCLEOTIDE SEQUENCE [LARGE SCALE GENOMIC DNA]</scope>
    <source>
        <strain evidence="10">oilRF-744-wt-GAM-9</strain>
    </source>
</reference>
<feature type="binding site" evidence="7">
    <location>
        <position position="202"/>
    </location>
    <ligand>
        <name>Fe(2+)</name>
        <dbReference type="ChEBI" id="CHEBI:29033"/>
    </ligand>
</feature>
<evidence type="ECO:0000256" key="3">
    <source>
        <dbReference type="ARBA" id="ARBA00023133"/>
    </source>
</evidence>
<comment type="catalytic activity">
    <reaction evidence="7 8">
        <text>heme b + 2 H(+) = protoporphyrin IX + Fe(2+)</text>
        <dbReference type="Rhea" id="RHEA:22584"/>
        <dbReference type="ChEBI" id="CHEBI:15378"/>
        <dbReference type="ChEBI" id="CHEBI:29033"/>
        <dbReference type="ChEBI" id="CHEBI:57306"/>
        <dbReference type="ChEBI" id="CHEBI:60344"/>
        <dbReference type="EC" id="4.98.1.1"/>
    </reaction>
</comment>
<dbReference type="PANTHER" id="PTHR11108">
    <property type="entry name" value="FERROCHELATASE"/>
    <property type="match status" value="1"/>
</dbReference>
<evidence type="ECO:0000256" key="6">
    <source>
        <dbReference type="ARBA" id="ARBA00024536"/>
    </source>
</evidence>
<dbReference type="Proteomes" id="UP001297600">
    <property type="component" value="Unassembled WGS sequence"/>
</dbReference>
<dbReference type="InterPro" id="IPR001015">
    <property type="entry name" value="Ferrochelatase"/>
</dbReference>
<comment type="pathway">
    <text evidence="7 8">Porphyrin-containing compound metabolism; protoheme biosynthesis; protoheme from protoporphyrin-IX: step 1/1.</text>
</comment>
<keyword evidence="10" id="KW-1185">Reference proteome</keyword>
<keyword evidence="4 7" id="KW-0456">Lyase</keyword>
<evidence type="ECO:0000256" key="8">
    <source>
        <dbReference type="RuleBase" id="RU000607"/>
    </source>
</evidence>
<dbReference type="NCBIfam" id="TIGR00109">
    <property type="entry name" value="hemH"/>
    <property type="match status" value="1"/>
</dbReference>